<comment type="caution">
    <text evidence="1">The sequence shown here is derived from an EMBL/GenBank/DDBJ whole genome shotgun (WGS) entry which is preliminary data.</text>
</comment>
<evidence type="ECO:0000313" key="2">
    <source>
        <dbReference type="Proteomes" id="UP001320706"/>
    </source>
</evidence>
<organism evidence="1 2">
    <name type="scientific">Zalaria obscura</name>
    <dbReference type="NCBI Taxonomy" id="2024903"/>
    <lineage>
        <taxon>Eukaryota</taxon>
        <taxon>Fungi</taxon>
        <taxon>Dikarya</taxon>
        <taxon>Ascomycota</taxon>
        <taxon>Pezizomycotina</taxon>
        <taxon>Dothideomycetes</taxon>
        <taxon>Dothideomycetidae</taxon>
        <taxon>Dothideales</taxon>
        <taxon>Zalariaceae</taxon>
        <taxon>Zalaria</taxon>
    </lineage>
</organism>
<dbReference type="Proteomes" id="UP001320706">
    <property type="component" value="Unassembled WGS sequence"/>
</dbReference>
<gene>
    <name evidence="1" type="ORF">M8818_000333</name>
</gene>
<sequence length="289" mass="32549">MESSPLSKLPAELRNHIYELVLTKVVTDDRPSFVEIERLVACQQRFSTTGSKPDPGAGILSSNSLFATCHQMKAECLPIYFTVNRFRDDVSPLQGQAHTFVPAWLASLELEHLHALRDVTVAHELNPNRELIRGNAITSILLQLINLTQTLPLRPKCLRLQLICFASGCYSLVRQPGIDFHEYVFRHGRQQVPERIEQPTVIIGDVLASEASLESACSAETIRFTKFQNRRDLSKSIVPQDIEALKLAGYWRSLNNYLQLTRARHGRLVETMVAEMGLSTATSTQLDRV</sequence>
<protein>
    <submittedName>
        <fullName evidence="1">Uncharacterized protein</fullName>
    </submittedName>
</protein>
<evidence type="ECO:0000313" key="1">
    <source>
        <dbReference type="EMBL" id="KAK8219918.1"/>
    </source>
</evidence>
<dbReference type="EMBL" id="JAMKPW020000002">
    <property type="protein sequence ID" value="KAK8219918.1"/>
    <property type="molecule type" value="Genomic_DNA"/>
</dbReference>
<proteinExistence type="predicted"/>
<reference evidence="1" key="1">
    <citation type="submission" date="2024-02" db="EMBL/GenBank/DDBJ databases">
        <title>Metagenome Assembled Genome of Zalaria obscura JY119.</title>
        <authorList>
            <person name="Vighnesh L."/>
            <person name="Jagadeeshwari U."/>
            <person name="Venkata Ramana C."/>
            <person name="Sasikala C."/>
        </authorList>
    </citation>
    <scope>NUCLEOTIDE SEQUENCE</scope>
    <source>
        <strain evidence="1">JY119</strain>
    </source>
</reference>
<keyword evidence="2" id="KW-1185">Reference proteome</keyword>
<name>A0ACC3SR82_9PEZI</name>
<accession>A0ACC3SR82</accession>